<proteinExistence type="predicted"/>
<dbReference type="AlphaFoldDB" id="A0A6G7ZPZ2"/>
<dbReference type="Pfam" id="PF05071">
    <property type="entry name" value="NDUFA12"/>
    <property type="match status" value="1"/>
</dbReference>
<dbReference type="NCBIfam" id="NF006040">
    <property type="entry name" value="PRK08183.1"/>
    <property type="match status" value="1"/>
</dbReference>
<sequence length="127" mass="14312">MGFWSRTFTWWNGATWGTKLFTWRHGDEVGRDDAGNVYYQHSKHPGRRWVIYDGANDGSRVPPQWQAWLKGTIEALPEQALPPKRAFERAPVPNATGTMAAFRPDGALGSGKIRPASTGDYKPWIPE</sequence>
<keyword evidence="2" id="KW-0830">Ubiquinone</keyword>
<reference evidence="2 3" key="1">
    <citation type="submission" date="2020-03" db="EMBL/GenBank/DDBJ databases">
        <title>Sphingomonas sp. nov., isolated from fish.</title>
        <authorList>
            <person name="Hyun D.-W."/>
            <person name="Bae J.-W."/>
        </authorList>
    </citation>
    <scope>NUCLEOTIDE SEQUENCE [LARGE SCALE GENOMIC DNA]</scope>
    <source>
        <strain evidence="2 3">HDW15C</strain>
    </source>
</reference>
<keyword evidence="3" id="KW-1185">Reference proteome</keyword>
<protein>
    <submittedName>
        <fullName evidence="2">NADH:ubiquinone oxidoreductase subunit NDUFA12</fullName>
    </submittedName>
</protein>
<dbReference type="PANTHER" id="PTHR12910:SF2">
    <property type="entry name" value="NADH DEHYDROGENASE [UBIQUINONE] 1 ALPHA SUBCOMPLEX SUBUNIT 12"/>
    <property type="match status" value="1"/>
</dbReference>
<dbReference type="KEGG" id="ssin:G7078_09400"/>
<organism evidence="2 3">
    <name type="scientific">Sphingomonas sinipercae</name>
    <dbReference type="NCBI Taxonomy" id="2714944"/>
    <lineage>
        <taxon>Bacteria</taxon>
        <taxon>Pseudomonadati</taxon>
        <taxon>Pseudomonadota</taxon>
        <taxon>Alphaproteobacteria</taxon>
        <taxon>Sphingomonadales</taxon>
        <taxon>Sphingomonadaceae</taxon>
        <taxon>Sphingomonas</taxon>
    </lineage>
</organism>
<dbReference type="Proteomes" id="UP000502502">
    <property type="component" value="Chromosome"/>
</dbReference>
<feature type="region of interest" description="Disordered" evidence="1">
    <location>
        <begin position="96"/>
        <end position="127"/>
    </location>
</feature>
<dbReference type="InterPro" id="IPR007763">
    <property type="entry name" value="NDUFA12"/>
</dbReference>
<dbReference type="GO" id="GO:0045271">
    <property type="term" value="C:respiratory chain complex I"/>
    <property type="evidence" value="ECO:0007669"/>
    <property type="project" value="InterPro"/>
</dbReference>
<dbReference type="RefSeq" id="WP_166095383.1">
    <property type="nucleotide sequence ID" value="NZ_CP049871.1"/>
</dbReference>
<evidence type="ECO:0000313" key="2">
    <source>
        <dbReference type="EMBL" id="QIL02970.1"/>
    </source>
</evidence>
<gene>
    <name evidence="2" type="ORF">G7078_09400</name>
</gene>
<dbReference type="GO" id="GO:0006979">
    <property type="term" value="P:response to oxidative stress"/>
    <property type="evidence" value="ECO:0007669"/>
    <property type="project" value="TreeGrafter"/>
</dbReference>
<accession>A0A6G7ZPZ2</accession>
<name>A0A6G7ZPZ2_9SPHN</name>
<dbReference type="PANTHER" id="PTHR12910">
    <property type="entry name" value="NADH-UBIQUINONE OXIDOREDUCTASE SUBUNIT B17.2"/>
    <property type="match status" value="1"/>
</dbReference>
<dbReference type="EMBL" id="CP049871">
    <property type="protein sequence ID" value="QIL02970.1"/>
    <property type="molecule type" value="Genomic_DNA"/>
</dbReference>
<evidence type="ECO:0000313" key="3">
    <source>
        <dbReference type="Proteomes" id="UP000502502"/>
    </source>
</evidence>
<evidence type="ECO:0000256" key="1">
    <source>
        <dbReference type="SAM" id="MobiDB-lite"/>
    </source>
</evidence>